<evidence type="ECO:0000313" key="2">
    <source>
        <dbReference type="EMBL" id="GMH63464.1"/>
    </source>
</evidence>
<sequence length="310" mass="34299">MILWYTPVLQMIGLFYDYYEDPDRPACDDSGNDNSCNPGFYLISDPEVICNPASDGGKMFRMMVHVNSFLISLFVGIGFPYFIFWKTKQLKNAGKLNADSAFASLYQYYAPSVPYFEAIHFIRKALLICSMTVLGFYTDELASAGVEASLLQALTSVLINAGFFAILWKSKPLVFFPCSLLKNQNLNNLAELLAGNFLAIIGSISNNQDAVNILGTIFAIVDLFFVSSVEDGRTTSFSRAESISEKLAVSVKEAEVDSNGTLVSLAMVGEKGKKELIAELPFIRSQVTLALEKELEKAEKEWKGKGEEEI</sequence>
<proteinExistence type="predicted"/>
<protein>
    <submittedName>
        <fullName evidence="2">Uncharacterized protein</fullName>
    </submittedName>
</protein>
<organism evidence="2 3">
    <name type="scientific">Triparma laevis f. longispina</name>
    <dbReference type="NCBI Taxonomy" id="1714387"/>
    <lineage>
        <taxon>Eukaryota</taxon>
        <taxon>Sar</taxon>
        <taxon>Stramenopiles</taxon>
        <taxon>Ochrophyta</taxon>
        <taxon>Bolidophyceae</taxon>
        <taxon>Parmales</taxon>
        <taxon>Triparmaceae</taxon>
        <taxon>Triparma</taxon>
    </lineage>
</organism>
<comment type="caution">
    <text evidence="2">The sequence shown here is derived from an EMBL/GenBank/DDBJ whole genome shotgun (WGS) entry which is preliminary data.</text>
</comment>
<keyword evidence="1" id="KW-1133">Transmembrane helix</keyword>
<evidence type="ECO:0000256" key="1">
    <source>
        <dbReference type="SAM" id="Phobius"/>
    </source>
</evidence>
<dbReference type="OrthoDB" id="204479at2759"/>
<dbReference type="EMBL" id="BRXW01000531">
    <property type="protein sequence ID" value="GMH63464.1"/>
    <property type="molecule type" value="Genomic_DNA"/>
</dbReference>
<keyword evidence="1" id="KW-0472">Membrane</keyword>
<gene>
    <name evidence="2" type="ORF">TrLO_g4011</name>
</gene>
<reference evidence="3" key="1">
    <citation type="journal article" date="2023" name="Commun. Biol.">
        <title>Genome analysis of Parmales, the sister group of diatoms, reveals the evolutionary specialization of diatoms from phago-mixotrophs to photoautotrophs.</title>
        <authorList>
            <person name="Ban H."/>
            <person name="Sato S."/>
            <person name="Yoshikawa S."/>
            <person name="Yamada K."/>
            <person name="Nakamura Y."/>
            <person name="Ichinomiya M."/>
            <person name="Sato N."/>
            <person name="Blanc-Mathieu R."/>
            <person name="Endo H."/>
            <person name="Kuwata A."/>
            <person name="Ogata H."/>
        </authorList>
    </citation>
    <scope>NUCLEOTIDE SEQUENCE [LARGE SCALE GENOMIC DNA]</scope>
    <source>
        <strain evidence="3">NIES 3700</strain>
    </source>
</reference>
<name>A0A9W7A001_9STRA</name>
<accession>A0A9W7A001</accession>
<dbReference type="AlphaFoldDB" id="A0A9W7A001"/>
<keyword evidence="1" id="KW-0812">Transmembrane</keyword>
<keyword evidence="3" id="KW-1185">Reference proteome</keyword>
<evidence type="ECO:0000313" key="3">
    <source>
        <dbReference type="Proteomes" id="UP001165122"/>
    </source>
</evidence>
<feature type="transmembrane region" description="Helical" evidence="1">
    <location>
        <begin position="64"/>
        <end position="85"/>
    </location>
</feature>
<dbReference type="Proteomes" id="UP001165122">
    <property type="component" value="Unassembled WGS sequence"/>
</dbReference>